<evidence type="ECO:0000256" key="1">
    <source>
        <dbReference type="ARBA" id="ARBA00001049"/>
    </source>
</evidence>
<dbReference type="PROSITE" id="PS00462">
    <property type="entry name" value="G_GLU_TRANSPEPTIDASE"/>
    <property type="match status" value="1"/>
</dbReference>
<comment type="similarity">
    <text evidence="3 11">Belongs to the gamma-glutamyltransferase family.</text>
</comment>
<gene>
    <name evidence="13" type="primary">ggt</name>
    <name evidence="13" type="ORF">DAQ1742_01414</name>
</gene>
<dbReference type="GO" id="GO:0103068">
    <property type="term" value="F:leukotriene C4 gamma-glutamyl transferase activity"/>
    <property type="evidence" value="ECO:0007669"/>
    <property type="project" value="UniProtKB-EC"/>
</dbReference>
<dbReference type="Proteomes" id="UP000294820">
    <property type="component" value="Chromosome 1"/>
</dbReference>
<feature type="active site" description="Nucleophile" evidence="9">
    <location>
        <position position="406"/>
    </location>
</feature>
<dbReference type="EC" id="2.3.2.2" evidence="11"/>
<comment type="catalytic activity">
    <reaction evidence="1 11">
        <text>an S-substituted glutathione + H2O = an S-substituted L-cysteinylglycine + L-glutamate</text>
        <dbReference type="Rhea" id="RHEA:59468"/>
        <dbReference type="ChEBI" id="CHEBI:15377"/>
        <dbReference type="ChEBI" id="CHEBI:29985"/>
        <dbReference type="ChEBI" id="CHEBI:90779"/>
        <dbReference type="ChEBI" id="CHEBI:143103"/>
        <dbReference type="EC" id="3.4.19.13"/>
    </reaction>
</comment>
<feature type="region of interest" description="Disordered" evidence="12">
    <location>
        <begin position="386"/>
        <end position="413"/>
    </location>
</feature>
<organism evidence="13 14">
    <name type="scientific">Dickeya aquatica</name>
    <dbReference type="NCBI Taxonomy" id="1401087"/>
    <lineage>
        <taxon>Bacteria</taxon>
        <taxon>Pseudomonadati</taxon>
        <taxon>Pseudomonadota</taxon>
        <taxon>Gammaproteobacteria</taxon>
        <taxon>Enterobacterales</taxon>
        <taxon>Pectobacteriaceae</taxon>
        <taxon>Dickeya</taxon>
    </lineage>
</organism>
<dbReference type="SUPFAM" id="SSF56235">
    <property type="entry name" value="N-terminal nucleophile aminohydrolases (Ntn hydrolases)"/>
    <property type="match status" value="1"/>
</dbReference>
<feature type="binding site" evidence="10">
    <location>
        <begin position="424"/>
        <end position="426"/>
    </location>
    <ligand>
        <name>L-glutamate</name>
        <dbReference type="ChEBI" id="CHEBI:29985"/>
    </ligand>
</feature>
<name>A0A375A9U3_9GAMM</name>
<keyword evidence="5 11" id="KW-0378">Hydrolase</keyword>
<dbReference type="Gene3D" id="3.60.20.40">
    <property type="match status" value="1"/>
</dbReference>
<comment type="subunit">
    <text evidence="11">This enzyme consists of two polypeptide chains, which are synthesized in precursor form from a single polypeptide.</text>
</comment>
<dbReference type="InterPro" id="IPR000101">
    <property type="entry name" value="GGT_peptidase"/>
</dbReference>
<dbReference type="PANTHER" id="PTHR43199">
    <property type="entry name" value="GLUTATHIONE HYDROLASE"/>
    <property type="match status" value="1"/>
</dbReference>
<dbReference type="KEGG" id="daq:DAQ1742_01414"/>
<dbReference type="InterPro" id="IPR043138">
    <property type="entry name" value="GGT_lsub"/>
</dbReference>
<dbReference type="AlphaFoldDB" id="A0A375A9U3"/>
<keyword evidence="11" id="KW-0317">Glutathione biosynthesis</keyword>
<dbReference type="Gene3D" id="1.10.246.130">
    <property type="match status" value="1"/>
</dbReference>
<feature type="binding site" evidence="10">
    <location>
        <position position="448"/>
    </location>
    <ligand>
        <name>L-glutamate</name>
        <dbReference type="ChEBI" id="CHEBI:29985"/>
    </ligand>
</feature>
<keyword evidence="6 11" id="KW-0865">Zymogen</keyword>
<evidence type="ECO:0000256" key="8">
    <source>
        <dbReference type="ARBA" id="ARBA00047417"/>
    </source>
</evidence>
<dbReference type="PRINTS" id="PR01210">
    <property type="entry name" value="GGTRANSPTASE"/>
</dbReference>
<keyword evidence="14" id="KW-1185">Reference proteome</keyword>
<proteinExistence type="inferred from homology"/>
<evidence type="ECO:0000256" key="2">
    <source>
        <dbReference type="ARBA" id="ARBA00001089"/>
    </source>
</evidence>
<dbReference type="InterPro" id="IPR029055">
    <property type="entry name" value="Ntn_hydrolases_N"/>
</dbReference>
<protein>
    <recommendedName>
        <fullName evidence="11">Glutathione hydrolase proenzyme</fullName>
        <ecNumber evidence="11">2.3.2.2</ecNumber>
        <ecNumber evidence="11">3.4.19.13</ecNumber>
    </recommendedName>
    <component>
        <recommendedName>
            <fullName evidence="11">Glutathione hydrolase large chain</fullName>
        </recommendedName>
    </component>
    <component>
        <recommendedName>
            <fullName evidence="11">Glutathione hydrolase small chain</fullName>
        </recommendedName>
    </component>
</protein>
<evidence type="ECO:0000256" key="10">
    <source>
        <dbReference type="PIRSR" id="PIRSR600101-2"/>
    </source>
</evidence>
<feature type="binding site" evidence="10">
    <location>
        <position position="499"/>
    </location>
    <ligand>
        <name>L-glutamate</name>
        <dbReference type="ChEBI" id="CHEBI:29985"/>
    </ligand>
</feature>
<accession>A0A375A9U3</accession>
<dbReference type="InterPro" id="IPR055262">
    <property type="entry name" value="GGT_CS"/>
</dbReference>
<evidence type="ECO:0000256" key="11">
    <source>
        <dbReference type="RuleBase" id="RU368036"/>
    </source>
</evidence>
<dbReference type="InterPro" id="IPR051792">
    <property type="entry name" value="GGT_bact"/>
</dbReference>
<dbReference type="EMBL" id="LT615367">
    <property type="protein sequence ID" value="SLM62399.1"/>
    <property type="molecule type" value="Genomic_DNA"/>
</dbReference>
<evidence type="ECO:0000313" key="13">
    <source>
        <dbReference type="EMBL" id="SLM62399.1"/>
    </source>
</evidence>
<evidence type="ECO:0000256" key="5">
    <source>
        <dbReference type="ARBA" id="ARBA00022801"/>
    </source>
</evidence>
<dbReference type="GO" id="GO:0006751">
    <property type="term" value="P:glutathione catabolic process"/>
    <property type="evidence" value="ECO:0007669"/>
    <property type="project" value="UniProtKB-UniRule"/>
</dbReference>
<comment type="PTM">
    <text evidence="11">Cleaved by autocatalysis into a large and a small subunit.</text>
</comment>
<dbReference type="NCBIfam" id="TIGR00066">
    <property type="entry name" value="g_glut_trans"/>
    <property type="match status" value="1"/>
</dbReference>
<comment type="pathway">
    <text evidence="11">Sulfur metabolism; glutathione metabolism.</text>
</comment>
<evidence type="ECO:0000313" key="14">
    <source>
        <dbReference type="Proteomes" id="UP000294820"/>
    </source>
</evidence>
<reference evidence="13 14" key="1">
    <citation type="submission" date="2016-09" db="EMBL/GenBank/DDBJ databases">
        <authorList>
            <person name="Reverchon S."/>
            <person name="Nasser W."/>
            <person name="Leonard S."/>
            <person name="Brochier C."/>
            <person name="Duprey A."/>
        </authorList>
    </citation>
    <scope>NUCLEOTIDE SEQUENCE [LARGE SCALE GENOMIC DNA]</scope>
    <source>
        <strain evidence="13 14">174/2</strain>
    </source>
</reference>
<comment type="catalytic activity">
    <reaction evidence="8 11">
        <text>an N-terminal (5-L-glutamyl)-[peptide] + an alpha-amino acid = 5-L-glutamyl amino acid + an N-terminal L-alpha-aminoacyl-[peptide]</text>
        <dbReference type="Rhea" id="RHEA:23904"/>
        <dbReference type="Rhea" id="RHEA-COMP:9780"/>
        <dbReference type="Rhea" id="RHEA-COMP:9795"/>
        <dbReference type="ChEBI" id="CHEBI:77644"/>
        <dbReference type="ChEBI" id="CHEBI:78597"/>
        <dbReference type="ChEBI" id="CHEBI:78599"/>
        <dbReference type="ChEBI" id="CHEBI:78608"/>
        <dbReference type="EC" id="2.3.2.2"/>
    </reaction>
</comment>
<dbReference type="EC" id="3.4.19.13" evidence="11"/>
<evidence type="ECO:0000256" key="4">
    <source>
        <dbReference type="ARBA" id="ARBA00022679"/>
    </source>
</evidence>
<evidence type="ECO:0000256" key="7">
    <source>
        <dbReference type="ARBA" id="ARBA00023315"/>
    </source>
</evidence>
<feature type="binding site" evidence="10">
    <location>
        <begin position="477"/>
        <end position="478"/>
    </location>
    <ligand>
        <name>L-glutamate</name>
        <dbReference type="ChEBI" id="CHEBI:29985"/>
    </ligand>
</feature>
<dbReference type="InterPro" id="IPR043137">
    <property type="entry name" value="GGT_ssub_C"/>
</dbReference>
<dbReference type="GO" id="GO:0006750">
    <property type="term" value="P:glutathione biosynthetic process"/>
    <property type="evidence" value="ECO:0007669"/>
    <property type="project" value="UniProtKB-KW"/>
</dbReference>
<sequence>MAHNMLAYSLLSGTNINNFIHNTFYKRQGGVMTAGTWLLPLSVSALLVSGAVHAVSAPAVEAKNGMVATSQYLASQTGIEILKMGGNAIDAAVAVGYAQAVVNPCCGNIGGGGFMTIHLADGKDTFINFRETAPAAASATMYLDADGKVKKDASLYGYLAAGVPGTVLGLETAREKYGKLTRAQVMAPAITLAREGFVLTRGDTDILDTTVKRFKQDPQAASIFLRADGSALQPGDKLVQTDLAATLQAISDNGPQAFYQGSLPQRIEEAAKKGGGILTAADFASYRVTESQPITCNYRGYQFISAPPPSSGGITLCETLNILEGYDLKSMGFNSAQAIHVMTEAMRHAYMDRNTYLGDPAFINNPTERLLSKAYAAEIRKKIDATHATPSDQVKPGMEPHEKPETTHYSIVDSQGNAVSTTYTVNGRFGAVVMAPGTGFFLNDEMDDFTVKVGEKNLYGLVQGERNAIAPGKRPLSSMSPSLVTKDGKTLLVLGSPGGSRIISITLQSALNILDFGMLPQEAVDAARIHHQWLPDEVYYEQRGLSADTLALLKERGYKMVEQTPWGATELIMVGLPGMEGVIPANSGNDSAVSGKVREGYLYGANDSRRPAGAAIGY</sequence>
<keyword evidence="7 11" id="KW-0012">Acyltransferase</keyword>
<dbReference type="UniPathway" id="UPA00204"/>
<keyword evidence="4 11" id="KW-0808">Transferase</keyword>
<evidence type="ECO:0000256" key="6">
    <source>
        <dbReference type="ARBA" id="ARBA00023145"/>
    </source>
</evidence>
<evidence type="ECO:0000256" key="3">
    <source>
        <dbReference type="ARBA" id="ARBA00009381"/>
    </source>
</evidence>
<dbReference type="GO" id="GO:0036374">
    <property type="term" value="F:glutathione hydrolase activity"/>
    <property type="evidence" value="ECO:0007669"/>
    <property type="project" value="UniProtKB-UniRule"/>
</dbReference>
<dbReference type="Pfam" id="PF01019">
    <property type="entry name" value="G_glu_transpept"/>
    <property type="match status" value="1"/>
</dbReference>
<dbReference type="PANTHER" id="PTHR43199:SF1">
    <property type="entry name" value="GLUTATHIONE HYDROLASE PROENZYME"/>
    <property type="match status" value="1"/>
</dbReference>
<feature type="binding site" evidence="10">
    <location>
        <position position="130"/>
    </location>
    <ligand>
        <name>L-glutamate</name>
        <dbReference type="ChEBI" id="CHEBI:29985"/>
    </ligand>
</feature>
<evidence type="ECO:0000256" key="9">
    <source>
        <dbReference type="PIRSR" id="PIRSR600101-1"/>
    </source>
</evidence>
<evidence type="ECO:0000256" key="12">
    <source>
        <dbReference type="SAM" id="MobiDB-lite"/>
    </source>
</evidence>
<comment type="catalytic activity">
    <reaction evidence="2 11">
        <text>glutathione + H2O = L-cysteinylglycine + L-glutamate</text>
        <dbReference type="Rhea" id="RHEA:28807"/>
        <dbReference type="ChEBI" id="CHEBI:15377"/>
        <dbReference type="ChEBI" id="CHEBI:29985"/>
        <dbReference type="ChEBI" id="CHEBI:57925"/>
        <dbReference type="ChEBI" id="CHEBI:61694"/>
        <dbReference type="EC" id="3.4.19.13"/>
    </reaction>
</comment>